<organism evidence="12 13">
    <name type="scientific">Pichia kudriavzevii</name>
    <name type="common">Yeast</name>
    <name type="synonym">Issatchenkia orientalis</name>
    <dbReference type="NCBI Taxonomy" id="4909"/>
    <lineage>
        <taxon>Eukaryota</taxon>
        <taxon>Fungi</taxon>
        <taxon>Dikarya</taxon>
        <taxon>Ascomycota</taxon>
        <taxon>Saccharomycotina</taxon>
        <taxon>Pichiomycetes</taxon>
        <taxon>Pichiales</taxon>
        <taxon>Pichiaceae</taxon>
        <taxon>Pichia</taxon>
    </lineage>
</organism>
<keyword evidence="6 12" id="KW-0378">Hydrolase</keyword>
<evidence type="ECO:0000259" key="11">
    <source>
        <dbReference type="PROSITE" id="PS50235"/>
    </source>
</evidence>
<name>A0A1V2LIV1_PICKU</name>
<dbReference type="Pfam" id="PF00581">
    <property type="entry name" value="Rhodanese"/>
    <property type="match status" value="1"/>
</dbReference>
<dbReference type="Gene3D" id="3.30.70.330">
    <property type="match status" value="1"/>
</dbReference>
<evidence type="ECO:0000256" key="3">
    <source>
        <dbReference type="ARBA" id="ARBA00012759"/>
    </source>
</evidence>
<evidence type="ECO:0000313" key="12">
    <source>
        <dbReference type="EMBL" id="ONH72418.1"/>
    </source>
</evidence>
<evidence type="ECO:0000256" key="9">
    <source>
        <dbReference type="SAM" id="MobiDB-lite"/>
    </source>
</evidence>
<sequence length="1148" mass="130111">MDPEVVDAQVPVVADLENKGENTTSAGFPNGNVENEKTEQLVASLENGVEKAYTALQQSAATNLAKLQGIVGQVHVNVPVPKLDNSGELLSKASERTNQVLDSIDEDLEKLENLTLDYAQQIGKSIGSFINTSKTEVAKESRWGWLSGLVGGGEGGGDDTRVSTGDTNGEKTAKVGFVASQGKDGKLLFLLPSGILPGTRAETQMHELQSDAAFYIQADKDGEFAEYKLTEEDEAEREKLGGNQSLHLMATFNDVVTSKKVLTESKFWQIYFGRKQAIIDADQRRRELIQDKSDVRETGVADTDNTNTKEGQAGHAGHAARGSVSESGNAGTAGDDDDDENFDWDDHPVEEPLVLRQLDKEVEHYVSQHESIASMKAESRRRIRRFQEARLNDLDTVKSAYRDYMFCYMVSAALDDELRMKFEKVKDYIVKYTSIEFQESIESRFKSLLNGTIKSKTNAPVRLDGLETGKSGRQPYKSVQLFIDIRQLMDIYHDFDCETLVIDFRPPILFRKNHISLFTNIINIDPISIKEHYTIEDIRDHSFLLASREELELFGRIREFQYVVLYDQASRESDEFDHGKNTALINFKREIGKHVKNFSILEGGFEEWVMFMDDENETRQVPKVGLQRYSRPLAISTNAKVPCKVSIPIISGLYNLGNSCYMNSVIQVLIGTRELTDYILEGKYEEFVAKESKYGTRGGITKSYERLAKEMRKNSRKKHATKPDGFKREIGKGNKMFDNTEQQDAGEFLQFLLDAIHEDLNLSSRNKHVHVSEEDEANRERLPIRLASTIEWERYLQTDYSIIVDTFSGQYASRLECDSCHCTSTTFIPFNMLSIPIPVLKPGHTKTVALDDCLREFTKRETLKGDDVWECPKLCKGPNVTTSKKLTITRLPPVLIIHLERFTYKGGAFEKDNKVVDIPHMISMDKYWPSPRDDNEVQQLNRFPVRGQRGKFKYVHYGTIRHYGTLHGGHYTSDVDVGSQWIGFDDERVGIKDKVTERDGSSYIVLYRRCMSVSRLNAIELAKRTPISASWHRDYEDTNTVYVGGLPLEANEHDLLILMSQFGVPTACVLARDRESGESKGYAWITFEAWESCVLAVDNLDQWEMAPGSVLRVNHAYYRGCVEDGQMGVWQRAVREELLAKDFVQEED</sequence>
<dbReference type="VEuPathDB" id="FungiDB:C5L36_0E04790"/>
<evidence type="ECO:0000256" key="8">
    <source>
        <dbReference type="PROSITE-ProRule" id="PRU00176"/>
    </source>
</evidence>
<comment type="caution">
    <text evidence="12">The sequence shown here is derived from an EMBL/GenBank/DDBJ whole genome shotgun (WGS) entry which is preliminary data.</text>
</comment>
<feature type="compositionally biased region" description="Basic and acidic residues" evidence="9">
    <location>
        <begin position="290"/>
        <end position="299"/>
    </location>
</feature>
<dbReference type="Proteomes" id="UP000189274">
    <property type="component" value="Unassembled WGS sequence"/>
</dbReference>
<dbReference type="SUPFAM" id="SSF52821">
    <property type="entry name" value="Rhodanese/Cell cycle control phosphatase"/>
    <property type="match status" value="1"/>
</dbReference>
<dbReference type="InterPro" id="IPR038765">
    <property type="entry name" value="Papain-like_cys_pep_sf"/>
</dbReference>
<evidence type="ECO:0000256" key="2">
    <source>
        <dbReference type="ARBA" id="ARBA00009085"/>
    </source>
</evidence>
<dbReference type="EC" id="3.4.19.12" evidence="3"/>
<dbReference type="Pfam" id="PF00443">
    <property type="entry name" value="UCH"/>
    <property type="match status" value="1"/>
</dbReference>
<dbReference type="SUPFAM" id="SSF54001">
    <property type="entry name" value="Cysteine proteinases"/>
    <property type="match status" value="1"/>
</dbReference>
<dbReference type="InterPro" id="IPR050185">
    <property type="entry name" value="Ub_carboxyl-term_hydrolase"/>
</dbReference>
<comment type="catalytic activity">
    <reaction evidence="1">
        <text>Thiol-dependent hydrolysis of ester, thioester, amide, peptide and isopeptide bonds formed by the C-terminal Gly of ubiquitin (a 76-residue protein attached to proteins as an intracellular targeting signal).</text>
        <dbReference type="EC" id="3.4.19.12"/>
    </reaction>
</comment>
<dbReference type="GO" id="GO:0003723">
    <property type="term" value="F:RNA binding"/>
    <property type="evidence" value="ECO:0007669"/>
    <property type="project" value="UniProtKB-UniRule"/>
</dbReference>
<keyword evidence="4" id="KW-0645">Protease</keyword>
<dbReference type="InterPro" id="IPR018200">
    <property type="entry name" value="USP_CS"/>
</dbReference>
<evidence type="ECO:0000259" key="10">
    <source>
        <dbReference type="PROSITE" id="PS50102"/>
    </source>
</evidence>
<dbReference type="InterPro" id="IPR035979">
    <property type="entry name" value="RBD_domain_sf"/>
</dbReference>
<dbReference type="SMART" id="SM00360">
    <property type="entry name" value="RRM"/>
    <property type="match status" value="1"/>
</dbReference>
<dbReference type="Pfam" id="PF00076">
    <property type="entry name" value="RRM_1"/>
    <property type="match status" value="1"/>
</dbReference>
<dbReference type="VEuPathDB" id="FungiDB:C5L36_0E04800"/>
<dbReference type="Gene3D" id="3.40.250.10">
    <property type="entry name" value="Rhodanese-like domain"/>
    <property type="match status" value="1"/>
</dbReference>
<feature type="compositionally biased region" description="Acidic residues" evidence="9">
    <location>
        <begin position="334"/>
        <end position="343"/>
    </location>
</feature>
<feature type="domain" description="USP" evidence="11">
    <location>
        <begin position="651"/>
        <end position="1010"/>
    </location>
</feature>
<feature type="compositionally biased region" description="Low complexity" evidence="9">
    <location>
        <begin position="311"/>
        <end position="322"/>
    </location>
</feature>
<dbReference type="PANTHER" id="PTHR21646:SF95">
    <property type="entry name" value="UBIQUITIN CARBOXYL-TERMINAL HYDROLASE 4-RELATED"/>
    <property type="match status" value="1"/>
</dbReference>
<feature type="compositionally biased region" description="Basic and acidic residues" evidence="9">
    <location>
        <begin position="721"/>
        <end position="732"/>
    </location>
</feature>
<evidence type="ECO:0000313" key="13">
    <source>
        <dbReference type="Proteomes" id="UP000189274"/>
    </source>
</evidence>
<protein>
    <recommendedName>
        <fullName evidence="3">ubiquitinyl hydrolase 1</fullName>
        <ecNumber evidence="3">3.4.19.12</ecNumber>
    </recommendedName>
</protein>
<dbReference type="AlphaFoldDB" id="A0A1V2LIV1"/>
<comment type="similarity">
    <text evidence="2">Belongs to the peptidase C19 family.</text>
</comment>
<dbReference type="InterPro" id="IPR001394">
    <property type="entry name" value="Peptidase_C19_UCH"/>
</dbReference>
<evidence type="ECO:0000256" key="1">
    <source>
        <dbReference type="ARBA" id="ARBA00000707"/>
    </source>
</evidence>
<keyword evidence="7" id="KW-0788">Thiol protease</keyword>
<dbReference type="GO" id="GO:0004843">
    <property type="term" value="F:cysteine-type deubiquitinase activity"/>
    <property type="evidence" value="ECO:0007669"/>
    <property type="project" value="UniProtKB-EC"/>
</dbReference>
<gene>
    <name evidence="12" type="ORF">BOH78_3805</name>
</gene>
<dbReference type="PANTHER" id="PTHR21646">
    <property type="entry name" value="UBIQUITIN CARBOXYL-TERMINAL HYDROLASE"/>
    <property type="match status" value="1"/>
</dbReference>
<feature type="region of interest" description="Disordered" evidence="9">
    <location>
        <begin position="16"/>
        <end position="35"/>
    </location>
</feature>
<dbReference type="InterPro" id="IPR028889">
    <property type="entry name" value="USP"/>
</dbReference>
<reference evidence="13" key="1">
    <citation type="journal article" date="2017" name="Genome Announc.">
        <title>Genome sequences of Cyberlindnera fabianii 65, Pichia kudriavzevii 129, and Saccharomyces cerevisiae 131 isolated from fermented masau fruits in Zimbabwe.</title>
        <authorList>
            <person name="van Rijswijck I.M.H."/>
            <person name="Derks M.F.L."/>
            <person name="Abee T."/>
            <person name="de Ridder D."/>
            <person name="Smid E.J."/>
        </authorList>
    </citation>
    <scope>NUCLEOTIDE SEQUENCE [LARGE SCALE GENOMIC DNA]</scope>
    <source>
        <strain evidence="13">129</strain>
    </source>
</reference>
<evidence type="ECO:0000256" key="5">
    <source>
        <dbReference type="ARBA" id="ARBA00022786"/>
    </source>
</evidence>
<dbReference type="PROSITE" id="PS00972">
    <property type="entry name" value="USP_1"/>
    <property type="match status" value="1"/>
</dbReference>
<dbReference type="EMBL" id="MQVM01000021">
    <property type="protein sequence ID" value="ONH72418.1"/>
    <property type="molecule type" value="Genomic_DNA"/>
</dbReference>
<proteinExistence type="inferred from homology"/>
<evidence type="ECO:0000256" key="6">
    <source>
        <dbReference type="ARBA" id="ARBA00022801"/>
    </source>
</evidence>
<dbReference type="PROSITE" id="PS50102">
    <property type="entry name" value="RRM"/>
    <property type="match status" value="1"/>
</dbReference>
<accession>A0A1V2LIV1</accession>
<evidence type="ECO:0000256" key="4">
    <source>
        <dbReference type="ARBA" id="ARBA00022670"/>
    </source>
</evidence>
<dbReference type="InterPro" id="IPR012677">
    <property type="entry name" value="Nucleotide-bd_a/b_plait_sf"/>
</dbReference>
<dbReference type="SUPFAM" id="SSF54928">
    <property type="entry name" value="RNA-binding domain, RBD"/>
    <property type="match status" value="1"/>
</dbReference>
<keyword evidence="8" id="KW-0694">RNA-binding</keyword>
<dbReference type="InterPro" id="IPR036873">
    <property type="entry name" value="Rhodanese-like_dom_sf"/>
</dbReference>
<keyword evidence="5" id="KW-0833">Ubl conjugation pathway</keyword>
<feature type="domain" description="RRM" evidence="10">
    <location>
        <begin position="1039"/>
        <end position="1118"/>
    </location>
</feature>
<dbReference type="InterPro" id="IPR001763">
    <property type="entry name" value="Rhodanese-like_dom"/>
</dbReference>
<dbReference type="GO" id="GO:0006508">
    <property type="term" value="P:proteolysis"/>
    <property type="evidence" value="ECO:0007669"/>
    <property type="project" value="UniProtKB-KW"/>
</dbReference>
<dbReference type="PROSITE" id="PS50235">
    <property type="entry name" value="USP_3"/>
    <property type="match status" value="1"/>
</dbReference>
<dbReference type="InterPro" id="IPR000504">
    <property type="entry name" value="RRM_dom"/>
</dbReference>
<feature type="region of interest" description="Disordered" evidence="9">
    <location>
        <begin position="290"/>
        <end position="346"/>
    </location>
</feature>
<dbReference type="Gene3D" id="3.90.70.10">
    <property type="entry name" value="Cysteine proteinases"/>
    <property type="match status" value="1"/>
</dbReference>
<dbReference type="GO" id="GO:0016579">
    <property type="term" value="P:protein deubiquitination"/>
    <property type="evidence" value="ECO:0007669"/>
    <property type="project" value="InterPro"/>
</dbReference>
<dbReference type="CDD" id="cd02674">
    <property type="entry name" value="Peptidase_C19R"/>
    <property type="match status" value="1"/>
</dbReference>
<evidence type="ECO:0000256" key="7">
    <source>
        <dbReference type="ARBA" id="ARBA00022807"/>
    </source>
</evidence>
<feature type="region of interest" description="Disordered" evidence="9">
    <location>
        <begin position="711"/>
        <end position="737"/>
    </location>
</feature>
<dbReference type="VEuPathDB" id="FungiDB:C5L36_0E04780"/>